<dbReference type="GO" id="GO:0001682">
    <property type="term" value="P:tRNA 5'-leader removal"/>
    <property type="evidence" value="ECO:0007669"/>
    <property type="project" value="InterPro"/>
</dbReference>
<dbReference type="GO" id="GO:0005655">
    <property type="term" value="C:nucleolar ribonuclease P complex"/>
    <property type="evidence" value="ECO:0007669"/>
    <property type="project" value="InterPro"/>
</dbReference>
<evidence type="ECO:0000259" key="2">
    <source>
        <dbReference type="Pfam" id="PF06978"/>
    </source>
</evidence>
<keyword evidence="4" id="KW-1185">Reference proteome</keyword>
<dbReference type="Proteomes" id="UP000226431">
    <property type="component" value="Unassembled WGS sequence"/>
</dbReference>
<feature type="compositionally biased region" description="Basic residues" evidence="1">
    <location>
        <begin position="79"/>
        <end position="95"/>
    </location>
</feature>
<dbReference type="AlphaFoldDB" id="A0A2C5XIF6"/>
<evidence type="ECO:0000313" key="4">
    <source>
        <dbReference type="Proteomes" id="UP000226431"/>
    </source>
</evidence>
<protein>
    <recommendedName>
        <fullName evidence="2">Pop1 N-terminal domain-containing protein</fullName>
    </recommendedName>
</protein>
<feature type="region of interest" description="Disordered" evidence="1">
    <location>
        <begin position="461"/>
        <end position="505"/>
    </location>
</feature>
<sequence>MPKKRNEPPTQPDVARQKRAKLQAARAIPVQPASAGLKDGELDLQAFVAAHEFEIRALEQSMAGSRAVGASRAFQKVPRSLRRRTASHNAKRVPRRLRARARREMGDDKTPTVEARRRKPTTTRARLRVETAKKMAVLAARKPKGEAIVGRTPRPKIRRNQLNEPPRPESKFRRRQINKTWLPTHAWHAKRARMTDPKNPLWRFAIPVTPNEKGYRLTHRSHGEKGTLVWDMSYMSTIGLYGPAAGVERVLRRLGVTQQSCWNERGGRRWRQGSRSWSGMLSRELKNGSGRRLVCPATIVWNALGADSADNEQSSKPAQHQVYLRVHPSAFLELFDELLRLTKMEKRRMYIEDLRFEIGSLELAGPASTEALLAILTPSAPEGNHAVVLRSLHGLTNPATLPSGALLTLDVDDPRVSSPSRPPLATPEAQMKLLRTIAEWPADNDTNPSSLFDRDARHHASCLPSQKTLNRRRASSSTSTSKTTTSKPPPPTPPPFLHHTFHTPT</sequence>
<dbReference type="InterPro" id="IPR039182">
    <property type="entry name" value="Pop1"/>
</dbReference>
<gene>
    <name evidence="3" type="ORF">CDD80_1186</name>
</gene>
<dbReference type="InterPro" id="IPR009723">
    <property type="entry name" value="Pop1_N"/>
</dbReference>
<feature type="domain" description="Pop1 N-terminal" evidence="2">
    <location>
        <begin position="47"/>
        <end position="242"/>
    </location>
</feature>
<comment type="caution">
    <text evidence="3">The sequence shown here is derived from an EMBL/GenBank/DDBJ whole genome shotgun (WGS) entry which is preliminary data.</text>
</comment>
<dbReference type="OrthoDB" id="442863at2759"/>
<feature type="compositionally biased region" description="Pro residues" evidence="1">
    <location>
        <begin position="487"/>
        <end position="496"/>
    </location>
</feature>
<feature type="compositionally biased region" description="Basic and acidic residues" evidence="1">
    <location>
        <begin position="102"/>
        <end position="115"/>
    </location>
</feature>
<dbReference type="Pfam" id="PF06978">
    <property type="entry name" value="POP1_N"/>
    <property type="match status" value="1"/>
</dbReference>
<organism evidence="3 4">
    <name type="scientific">Ophiocordyceps camponoti-rufipedis</name>
    <dbReference type="NCBI Taxonomy" id="2004952"/>
    <lineage>
        <taxon>Eukaryota</taxon>
        <taxon>Fungi</taxon>
        <taxon>Dikarya</taxon>
        <taxon>Ascomycota</taxon>
        <taxon>Pezizomycotina</taxon>
        <taxon>Sordariomycetes</taxon>
        <taxon>Hypocreomycetidae</taxon>
        <taxon>Hypocreales</taxon>
        <taxon>Ophiocordycipitaceae</taxon>
        <taxon>Ophiocordyceps</taxon>
    </lineage>
</organism>
<dbReference type="EMBL" id="NJES01001454">
    <property type="protein sequence ID" value="PHH63778.1"/>
    <property type="molecule type" value="Genomic_DNA"/>
</dbReference>
<name>A0A2C5XIF6_9HYPO</name>
<reference evidence="3 4" key="1">
    <citation type="submission" date="2017-06" db="EMBL/GenBank/DDBJ databases">
        <title>Ant-infecting Ophiocordyceps genomes reveal a high diversity of potential behavioral manipulation genes and a possible major role for enterotoxins.</title>
        <authorList>
            <person name="De Bekker C."/>
            <person name="Evans H.C."/>
            <person name="Brachmann A."/>
            <person name="Hughes D.P."/>
        </authorList>
    </citation>
    <scope>NUCLEOTIDE SEQUENCE [LARGE SCALE GENOMIC DNA]</scope>
    <source>
        <strain evidence="3 4">Map16</strain>
    </source>
</reference>
<feature type="compositionally biased region" description="Low complexity" evidence="1">
    <location>
        <begin position="475"/>
        <end position="486"/>
    </location>
</feature>
<feature type="region of interest" description="Disordered" evidence="1">
    <location>
        <begin position="102"/>
        <end position="121"/>
    </location>
</feature>
<feature type="region of interest" description="Disordered" evidence="1">
    <location>
        <begin position="1"/>
        <end position="21"/>
    </location>
</feature>
<dbReference type="GO" id="GO:0000172">
    <property type="term" value="C:ribonuclease MRP complex"/>
    <property type="evidence" value="ECO:0007669"/>
    <property type="project" value="InterPro"/>
</dbReference>
<proteinExistence type="predicted"/>
<dbReference type="PANTHER" id="PTHR22731">
    <property type="entry name" value="RIBONUCLEASES P/MRP PROTEIN SUBUNIT POP1"/>
    <property type="match status" value="1"/>
</dbReference>
<dbReference type="PANTHER" id="PTHR22731:SF3">
    <property type="entry name" value="RIBONUCLEASES P_MRP PROTEIN SUBUNIT POP1"/>
    <property type="match status" value="1"/>
</dbReference>
<evidence type="ECO:0000256" key="1">
    <source>
        <dbReference type="SAM" id="MobiDB-lite"/>
    </source>
</evidence>
<evidence type="ECO:0000313" key="3">
    <source>
        <dbReference type="EMBL" id="PHH63778.1"/>
    </source>
</evidence>
<feature type="region of interest" description="Disordered" evidence="1">
    <location>
        <begin position="65"/>
        <end position="95"/>
    </location>
</feature>
<accession>A0A2C5XIF6</accession>
<dbReference type="STRING" id="2004952.A0A2C5XIF6"/>